<name>A0A1H0QQ20_9PSED</name>
<evidence type="ECO:0000313" key="1">
    <source>
        <dbReference type="EMBL" id="SDP19444.1"/>
    </source>
</evidence>
<proteinExistence type="predicted"/>
<dbReference type="Proteomes" id="UP000198827">
    <property type="component" value="Chromosome I"/>
</dbReference>
<gene>
    <name evidence="1" type="ORF">SAMN04489798_4975</name>
</gene>
<dbReference type="RefSeq" id="WP_090185481.1">
    <property type="nucleotide sequence ID" value="NZ_LT629705.1"/>
</dbReference>
<dbReference type="InterPro" id="IPR048061">
    <property type="entry name" value="GmtX-like"/>
</dbReference>
<dbReference type="OrthoDB" id="6629240at2"/>
<evidence type="ECO:0000313" key="2">
    <source>
        <dbReference type="Proteomes" id="UP000198827"/>
    </source>
</evidence>
<reference evidence="1 2" key="1">
    <citation type="submission" date="2016-10" db="EMBL/GenBank/DDBJ databases">
        <authorList>
            <person name="de Groot N.N."/>
        </authorList>
    </citation>
    <scope>NUCLEOTIDE SEQUENCE [LARGE SCALE GENOMIC DNA]</scope>
    <source>
        <strain evidence="1 2">CECT 7543</strain>
    </source>
</reference>
<organism evidence="1 2">
    <name type="scientific">Pseudomonas arsenicoxydans</name>
    <dbReference type="NCBI Taxonomy" id="702115"/>
    <lineage>
        <taxon>Bacteria</taxon>
        <taxon>Pseudomonadati</taxon>
        <taxon>Pseudomonadota</taxon>
        <taxon>Gammaproteobacteria</taxon>
        <taxon>Pseudomonadales</taxon>
        <taxon>Pseudomonadaceae</taxon>
        <taxon>Pseudomonas</taxon>
    </lineage>
</organism>
<dbReference type="NCBIfam" id="NF040692">
    <property type="entry name" value="recomb_assoc"/>
    <property type="match status" value="1"/>
</dbReference>
<accession>A0A1H0QQ20</accession>
<dbReference type="EMBL" id="LT629705">
    <property type="protein sequence ID" value="SDP19444.1"/>
    <property type="molecule type" value="Genomic_DNA"/>
</dbReference>
<sequence>MTTLSSLPEAQFADARGLVQTLKHQAVRESKRKNLELLWQVLEGMWREGARNYFVAEVGRNLAKVGGLKTQSLRNEGGQDFRRVIEAFAACAGAIGRAQLTRGRSQLDVAVESLSDPAARAMFRQVIAENKLYKTQNDQLRSAFKELSIRPPNDTVQSHVSTPIMQSPMQPLTRREIELLKRNLSPERFEENGWQIVEGGAVVDDSGVVVLTPGFMEIVAKLFA</sequence>
<protein>
    <submittedName>
        <fullName evidence="1">Uncharacterized protein</fullName>
    </submittedName>
</protein>
<dbReference type="AlphaFoldDB" id="A0A1H0QQ20"/>